<dbReference type="InterPro" id="IPR035418">
    <property type="entry name" value="AraC-bd_2"/>
</dbReference>
<evidence type="ECO:0000259" key="4">
    <source>
        <dbReference type="PROSITE" id="PS01124"/>
    </source>
</evidence>
<gene>
    <name evidence="5" type="ORF">E6O51_08420</name>
</gene>
<dbReference type="InterPro" id="IPR018060">
    <property type="entry name" value="HTH_AraC"/>
</dbReference>
<dbReference type="EMBL" id="SSOD01000005">
    <property type="protein sequence ID" value="THF62166.1"/>
    <property type="molecule type" value="Genomic_DNA"/>
</dbReference>
<dbReference type="RefSeq" id="WP_136384529.1">
    <property type="nucleotide sequence ID" value="NZ_SSOD01000005.1"/>
</dbReference>
<dbReference type="InterPro" id="IPR018062">
    <property type="entry name" value="HTH_AraC-typ_CS"/>
</dbReference>
<dbReference type="Gene3D" id="1.10.10.60">
    <property type="entry name" value="Homeodomain-like"/>
    <property type="match status" value="1"/>
</dbReference>
<keyword evidence="2" id="KW-0238">DNA-binding</keyword>
<dbReference type="Pfam" id="PF14525">
    <property type="entry name" value="AraC_binding_2"/>
    <property type="match status" value="1"/>
</dbReference>
<dbReference type="PROSITE" id="PS00041">
    <property type="entry name" value="HTH_ARAC_FAMILY_1"/>
    <property type="match status" value="1"/>
</dbReference>
<evidence type="ECO:0000256" key="1">
    <source>
        <dbReference type="ARBA" id="ARBA00023015"/>
    </source>
</evidence>
<dbReference type="PANTHER" id="PTHR46796:SF12">
    <property type="entry name" value="HTH-TYPE DNA-BINDING TRANSCRIPTIONAL ACTIVATOR EUTR"/>
    <property type="match status" value="1"/>
</dbReference>
<dbReference type="Pfam" id="PF12833">
    <property type="entry name" value="HTH_18"/>
    <property type="match status" value="1"/>
</dbReference>
<evidence type="ECO:0000256" key="2">
    <source>
        <dbReference type="ARBA" id="ARBA00023125"/>
    </source>
</evidence>
<dbReference type="InterPro" id="IPR009057">
    <property type="entry name" value="Homeodomain-like_sf"/>
</dbReference>
<reference evidence="5 6" key="1">
    <citation type="submission" date="2019-04" db="EMBL/GenBank/DDBJ databases">
        <title>Azoarcus rhizosphaerae sp. nov. isolated from rhizosphere of Ficus religiosa.</title>
        <authorList>
            <person name="Lin S.-Y."/>
            <person name="Hameed A."/>
            <person name="Hsu Y.-H."/>
            <person name="Young C.-C."/>
        </authorList>
    </citation>
    <scope>NUCLEOTIDE SEQUENCE [LARGE SCALE GENOMIC DNA]</scope>
    <source>
        <strain evidence="5 6">CC-YHH848</strain>
    </source>
</reference>
<dbReference type="InterPro" id="IPR050204">
    <property type="entry name" value="AraC_XylS_family_regulators"/>
</dbReference>
<protein>
    <submittedName>
        <fullName evidence="5">AraC family transcriptional regulator</fullName>
    </submittedName>
</protein>
<dbReference type="PANTHER" id="PTHR46796">
    <property type="entry name" value="HTH-TYPE TRANSCRIPTIONAL ACTIVATOR RHAS-RELATED"/>
    <property type="match status" value="1"/>
</dbReference>
<evidence type="ECO:0000313" key="5">
    <source>
        <dbReference type="EMBL" id="THF62166.1"/>
    </source>
</evidence>
<dbReference type="SUPFAM" id="SSF46689">
    <property type="entry name" value="Homeodomain-like"/>
    <property type="match status" value="2"/>
</dbReference>
<dbReference type="SMART" id="SM00342">
    <property type="entry name" value="HTH_ARAC"/>
    <property type="match status" value="1"/>
</dbReference>
<evidence type="ECO:0000313" key="6">
    <source>
        <dbReference type="Proteomes" id="UP000307956"/>
    </source>
</evidence>
<dbReference type="GO" id="GO:0003700">
    <property type="term" value="F:DNA-binding transcription factor activity"/>
    <property type="evidence" value="ECO:0007669"/>
    <property type="project" value="InterPro"/>
</dbReference>
<dbReference type="OrthoDB" id="185346at2"/>
<keyword evidence="6" id="KW-1185">Reference proteome</keyword>
<accession>A0A4V3WB77</accession>
<sequence>MESAIYASTPLAGADLPGFELFQTSDIEEARQWGTRVFCENRLSRLDTRKPIRTRMYYRRLRGLGVGRMSYGGEVTIDPGTFDSFVLVQMPLRGRELIETGGETVCSTPRTASVLNAHLPVLIRHENDTEKLVVRIDRDVLERYCIQHLGQALRAPIAFRPAMALDTTAGQRWMRLMTWLHTNLADDDEGLQSPLIAAQTEQMVITMLLTCQAHNYSEALAQEDRSIAPAFVKRIEHYIEEHADEPITILDLAEHAGVSTRSIFTGFRRFRNTSPMLYLKEVRMRRVHEELKRLIPGESTVTAVAFRWGFNHLGHFTTDYKRRFGESPSETLAH</sequence>
<feature type="domain" description="HTH araC/xylS-type" evidence="4">
    <location>
        <begin position="233"/>
        <end position="334"/>
    </location>
</feature>
<proteinExistence type="predicted"/>
<keyword evidence="3" id="KW-0804">Transcription</keyword>
<keyword evidence="1" id="KW-0805">Transcription regulation</keyword>
<dbReference type="GO" id="GO:0043565">
    <property type="term" value="F:sequence-specific DNA binding"/>
    <property type="evidence" value="ECO:0007669"/>
    <property type="project" value="InterPro"/>
</dbReference>
<name>A0A4V3WB77_9RHOO</name>
<dbReference type="PROSITE" id="PS01124">
    <property type="entry name" value="HTH_ARAC_FAMILY_2"/>
    <property type="match status" value="1"/>
</dbReference>
<dbReference type="AlphaFoldDB" id="A0A4V3WB77"/>
<organism evidence="5 6">
    <name type="scientific">Pseudothauera rhizosphaerae</name>
    <dbReference type="NCBI Taxonomy" id="2565932"/>
    <lineage>
        <taxon>Bacteria</taxon>
        <taxon>Pseudomonadati</taxon>
        <taxon>Pseudomonadota</taxon>
        <taxon>Betaproteobacteria</taxon>
        <taxon>Rhodocyclales</taxon>
        <taxon>Zoogloeaceae</taxon>
        <taxon>Pseudothauera</taxon>
    </lineage>
</organism>
<dbReference type="Proteomes" id="UP000307956">
    <property type="component" value="Unassembled WGS sequence"/>
</dbReference>
<comment type="caution">
    <text evidence="5">The sequence shown here is derived from an EMBL/GenBank/DDBJ whole genome shotgun (WGS) entry which is preliminary data.</text>
</comment>
<evidence type="ECO:0000256" key="3">
    <source>
        <dbReference type="ARBA" id="ARBA00023163"/>
    </source>
</evidence>